<gene>
    <name evidence="1" type="ORF">ACTIVE_3625</name>
</gene>
<name>A0A7D4A681_ACTVE</name>
<evidence type="ECO:0000313" key="1">
    <source>
        <dbReference type="EMBL" id="QKG21987.1"/>
    </source>
</evidence>
<protein>
    <submittedName>
        <fullName evidence="1">Uncharacterized protein</fullName>
    </submittedName>
</protein>
<sequence>MTAVLVTAATAAVHFLTTGDTLLCGDSLMIMARRG</sequence>
<reference evidence="1 2" key="1">
    <citation type="submission" date="2020-05" db="EMBL/GenBank/DDBJ databases">
        <title>Actinomadura verrucosospora NRRL-B18236 (PFL_A860) Genome sequencing and assembly.</title>
        <authorList>
            <person name="Samborskyy M."/>
        </authorList>
    </citation>
    <scope>NUCLEOTIDE SEQUENCE [LARGE SCALE GENOMIC DNA]</scope>
    <source>
        <strain evidence="1 2">NRRL:B18236</strain>
    </source>
</reference>
<proteinExistence type="predicted"/>
<dbReference type="AlphaFoldDB" id="A0A7D4A681"/>
<evidence type="ECO:0000313" key="2">
    <source>
        <dbReference type="Proteomes" id="UP000501240"/>
    </source>
</evidence>
<organism evidence="1 2">
    <name type="scientific">Actinomadura verrucosospora</name>
    <dbReference type="NCBI Taxonomy" id="46165"/>
    <lineage>
        <taxon>Bacteria</taxon>
        <taxon>Bacillati</taxon>
        <taxon>Actinomycetota</taxon>
        <taxon>Actinomycetes</taxon>
        <taxon>Streptosporangiales</taxon>
        <taxon>Thermomonosporaceae</taxon>
        <taxon>Actinomadura</taxon>
    </lineage>
</organism>
<accession>A0A7D4A681</accession>
<keyword evidence="2" id="KW-1185">Reference proteome</keyword>
<dbReference type="Proteomes" id="UP000501240">
    <property type="component" value="Chromosome"/>
</dbReference>
<dbReference type="EMBL" id="CP053892">
    <property type="protein sequence ID" value="QKG21987.1"/>
    <property type="molecule type" value="Genomic_DNA"/>
</dbReference>